<keyword evidence="2" id="KW-0472">Membrane</keyword>
<evidence type="ECO:0000313" key="3">
    <source>
        <dbReference type="EMBL" id="MBB5720998.1"/>
    </source>
</evidence>
<dbReference type="Proteomes" id="UP000535415">
    <property type="component" value="Unassembled WGS sequence"/>
</dbReference>
<proteinExistence type="predicted"/>
<gene>
    <name evidence="3" type="ORF">FHS72_000605</name>
</gene>
<dbReference type="RefSeq" id="WP_183525386.1">
    <property type="nucleotide sequence ID" value="NZ_JACIJM010000002.1"/>
</dbReference>
<keyword evidence="2" id="KW-1133">Transmembrane helix</keyword>
<accession>A0A7W9EWV4</accession>
<feature type="transmembrane region" description="Helical" evidence="2">
    <location>
        <begin position="21"/>
        <end position="39"/>
    </location>
</feature>
<evidence type="ECO:0000313" key="4">
    <source>
        <dbReference type="Proteomes" id="UP000535415"/>
    </source>
</evidence>
<dbReference type="AlphaFoldDB" id="A0A7W9EWV4"/>
<evidence type="ECO:0000256" key="2">
    <source>
        <dbReference type="SAM" id="Phobius"/>
    </source>
</evidence>
<organism evidence="3 4">
    <name type="scientific">Yoonia ponticola</name>
    <dbReference type="NCBI Taxonomy" id="1524255"/>
    <lineage>
        <taxon>Bacteria</taxon>
        <taxon>Pseudomonadati</taxon>
        <taxon>Pseudomonadota</taxon>
        <taxon>Alphaproteobacteria</taxon>
        <taxon>Rhodobacterales</taxon>
        <taxon>Paracoccaceae</taxon>
        <taxon>Yoonia</taxon>
    </lineage>
</organism>
<feature type="region of interest" description="Disordered" evidence="1">
    <location>
        <begin position="106"/>
        <end position="125"/>
    </location>
</feature>
<feature type="compositionally biased region" description="Polar residues" evidence="1">
    <location>
        <begin position="106"/>
        <end position="115"/>
    </location>
</feature>
<dbReference type="EMBL" id="JACIJM010000002">
    <property type="protein sequence ID" value="MBB5720998.1"/>
    <property type="molecule type" value="Genomic_DNA"/>
</dbReference>
<protein>
    <submittedName>
        <fullName evidence="3">Uncharacterized protein</fullName>
    </submittedName>
</protein>
<reference evidence="3 4" key="1">
    <citation type="submission" date="2020-08" db="EMBL/GenBank/DDBJ databases">
        <title>Genomic Encyclopedia of Type Strains, Phase IV (KMG-IV): sequencing the most valuable type-strain genomes for metagenomic binning, comparative biology and taxonomic classification.</title>
        <authorList>
            <person name="Goeker M."/>
        </authorList>
    </citation>
    <scope>NUCLEOTIDE SEQUENCE [LARGE SCALE GENOMIC DNA]</scope>
    <source>
        <strain evidence="3 4">DSM 101064</strain>
    </source>
</reference>
<name>A0A7W9EWV4_9RHOB</name>
<keyword evidence="4" id="KW-1185">Reference proteome</keyword>
<sequence length="125" mass="13648">MFRTLRRIFSRIRFVLNAIRSAIYGIALVAAIWIVALPASETEIARFNLPQTASADAEGLRHYRMTKLLLLVGTDRTFDMIAKQSGAAMSGDELQLALQIAVSGNPAQTQPSVQSGAKFIPARTD</sequence>
<keyword evidence="2" id="KW-0812">Transmembrane</keyword>
<evidence type="ECO:0000256" key="1">
    <source>
        <dbReference type="SAM" id="MobiDB-lite"/>
    </source>
</evidence>
<comment type="caution">
    <text evidence="3">The sequence shown here is derived from an EMBL/GenBank/DDBJ whole genome shotgun (WGS) entry which is preliminary data.</text>
</comment>